<sequence length="289" mass="31619">MTRPNKFKTSKPSTRHTTTKLPKASKILPTKPLISDDTQADTQPRGIKRKRNAKQETDDEQAPQLAPAEAPSAIKTATVPAQPAANLVSVPLPTTTTTTPSTSLFPPEIETLRAKYTLHTHPITSSSKMHTKVTSVLSQLSSELPVPTAPTDPPKEAERPTIIALSARSKAATKLVSVIEVVKRELDGRGWSWWQYNGVHGVLDEMSDKHEGGTDNAGLRGKKRVGESKGEDGGEEDGEEEAFERMVVPGEEERQKVRQTPVITIYLSRTPVLELRGRFGEQFSVVESS</sequence>
<evidence type="ECO:0000313" key="4">
    <source>
        <dbReference type="Proteomes" id="UP001172684"/>
    </source>
</evidence>
<keyword evidence="4" id="KW-1185">Reference proteome</keyword>
<feature type="domain" description="DNA/RNA-binding protein Alba-like" evidence="2">
    <location>
        <begin position="120"/>
        <end position="188"/>
    </location>
</feature>
<evidence type="ECO:0000313" key="3">
    <source>
        <dbReference type="EMBL" id="KAJ9656947.1"/>
    </source>
</evidence>
<feature type="compositionally biased region" description="Basic residues" evidence="1">
    <location>
        <begin position="1"/>
        <end position="18"/>
    </location>
</feature>
<comment type="caution">
    <text evidence="3">The sequence shown here is derived from an EMBL/GenBank/DDBJ whole genome shotgun (WGS) entry which is preliminary data.</text>
</comment>
<accession>A0ABQ9NID1</accession>
<name>A0ABQ9NID1_9PEZI</name>
<organism evidence="3 4">
    <name type="scientific">Coniosporium apollinis</name>
    <dbReference type="NCBI Taxonomy" id="61459"/>
    <lineage>
        <taxon>Eukaryota</taxon>
        <taxon>Fungi</taxon>
        <taxon>Dikarya</taxon>
        <taxon>Ascomycota</taxon>
        <taxon>Pezizomycotina</taxon>
        <taxon>Dothideomycetes</taxon>
        <taxon>Dothideomycetes incertae sedis</taxon>
        <taxon>Coniosporium</taxon>
    </lineage>
</organism>
<dbReference type="EMBL" id="JAPDRL010000112">
    <property type="protein sequence ID" value="KAJ9656947.1"/>
    <property type="molecule type" value="Genomic_DNA"/>
</dbReference>
<dbReference type="Pfam" id="PF01918">
    <property type="entry name" value="Alba"/>
    <property type="match status" value="1"/>
</dbReference>
<proteinExistence type="predicted"/>
<feature type="region of interest" description="Disordered" evidence="1">
    <location>
        <begin position="207"/>
        <end position="254"/>
    </location>
</feature>
<feature type="compositionally biased region" description="Acidic residues" evidence="1">
    <location>
        <begin position="233"/>
        <end position="242"/>
    </location>
</feature>
<gene>
    <name evidence="3" type="ORF">H2201_008350</name>
</gene>
<feature type="compositionally biased region" description="Low complexity" evidence="1">
    <location>
        <begin position="62"/>
        <end position="73"/>
    </location>
</feature>
<dbReference type="InterPro" id="IPR002775">
    <property type="entry name" value="DNA/RNA-bd_Alba-like"/>
</dbReference>
<dbReference type="Proteomes" id="UP001172684">
    <property type="component" value="Unassembled WGS sequence"/>
</dbReference>
<evidence type="ECO:0000256" key="1">
    <source>
        <dbReference type="SAM" id="MobiDB-lite"/>
    </source>
</evidence>
<reference evidence="3" key="1">
    <citation type="submission" date="2022-10" db="EMBL/GenBank/DDBJ databases">
        <title>Culturing micro-colonial fungi from biological soil crusts in the Mojave desert and describing Neophaeococcomyces mojavensis, and introducing the new genera and species Taxawa tesnikishii.</title>
        <authorList>
            <person name="Kurbessoian T."/>
            <person name="Stajich J.E."/>
        </authorList>
    </citation>
    <scope>NUCLEOTIDE SEQUENCE</scope>
    <source>
        <strain evidence="3">TK_1</strain>
    </source>
</reference>
<evidence type="ECO:0000259" key="2">
    <source>
        <dbReference type="Pfam" id="PF01918"/>
    </source>
</evidence>
<feature type="region of interest" description="Disordered" evidence="1">
    <location>
        <begin position="1"/>
        <end position="78"/>
    </location>
</feature>
<protein>
    <recommendedName>
        <fullName evidence="2">DNA/RNA-binding protein Alba-like domain-containing protein</fullName>
    </recommendedName>
</protein>